<accession>A0A1W6ZMH1</accession>
<name>A0A1W6ZMH1_9HYPH</name>
<feature type="signal peptide" evidence="1">
    <location>
        <begin position="1"/>
        <end position="22"/>
    </location>
</feature>
<dbReference type="PROSITE" id="PS51257">
    <property type="entry name" value="PROKAR_LIPOPROTEIN"/>
    <property type="match status" value="1"/>
</dbReference>
<sequence>MRIAPFAAIALLAAGCSSSGVSNEASLSQAMAGTAPAANPDTTGSTGNLERCPNVELRQGAGTYAINTPSRDPSAMQLRYQISIGQTARECKNVGGNLVMRVGLQGRVVLGPAGGPGNLDIPIRYAVVEEGMQPKTIFTKMERVPVSIGEGQPHVAFTHIEEEISVPMPAGAAFDNYIIYVGFDPIGASQEKKPAPRRARQS</sequence>
<dbReference type="Proteomes" id="UP000194137">
    <property type="component" value="Chromosome"/>
</dbReference>
<keyword evidence="3" id="KW-1185">Reference proteome</keyword>
<protein>
    <recommendedName>
        <fullName evidence="4">Lipoprotein</fullName>
    </recommendedName>
</protein>
<proteinExistence type="predicted"/>
<gene>
    <name evidence="2" type="ORF">CAK95_05515</name>
</gene>
<evidence type="ECO:0000313" key="3">
    <source>
        <dbReference type="Proteomes" id="UP000194137"/>
    </source>
</evidence>
<reference evidence="2 3" key="1">
    <citation type="submission" date="2017-05" db="EMBL/GenBank/DDBJ databases">
        <title>Full genome sequence of Pseudorhodoplanes sinuspersici.</title>
        <authorList>
            <person name="Dastgheib S.M.M."/>
            <person name="Shavandi M."/>
            <person name="Tirandaz H."/>
        </authorList>
    </citation>
    <scope>NUCLEOTIDE SEQUENCE [LARGE SCALE GENOMIC DNA]</scope>
    <source>
        <strain evidence="2 3">RIPI110</strain>
    </source>
</reference>
<dbReference type="AlphaFoldDB" id="A0A1W6ZMH1"/>
<evidence type="ECO:0008006" key="4">
    <source>
        <dbReference type="Google" id="ProtNLM"/>
    </source>
</evidence>
<dbReference type="STRING" id="1235591.CAK95_05515"/>
<evidence type="ECO:0000256" key="1">
    <source>
        <dbReference type="SAM" id="SignalP"/>
    </source>
</evidence>
<dbReference type="KEGG" id="psin:CAK95_05515"/>
<organism evidence="2 3">
    <name type="scientific">Pseudorhodoplanes sinuspersici</name>
    <dbReference type="NCBI Taxonomy" id="1235591"/>
    <lineage>
        <taxon>Bacteria</taxon>
        <taxon>Pseudomonadati</taxon>
        <taxon>Pseudomonadota</taxon>
        <taxon>Alphaproteobacteria</taxon>
        <taxon>Hyphomicrobiales</taxon>
        <taxon>Pseudorhodoplanes</taxon>
    </lineage>
</organism>
<keyword evidence="1" id="KW-0732">Signal</keyword>
<feature type="chain" id="PRO_5012596985" description="Lipoprotein" evidence="1">
    <location>
        <begin position="23"/>
        <end position="202"/>
    </location>
</feature>
<dbReference type="EMBL" id="CP021112">
    <property type="protein sequence ID" value="ARP98598.1"/>
    <property type="molecule type" value="Genomic_DNA"/>
</dbReference>
<evidence type="ECO:0000313" key="2">
    <source>
        <dbReference type="EMBL" id="ARP98598.1"/>
    </source>
</evidence>